<sequence>MTSLKLSRKNTQFLMIDLQERLLPAIHGFEEIKANALRLVEGAKVLEVPFTYTEQYPKGLGSTDRQLLEKIEGKTAFQKLTFSCCDEEGFIDILEKNDKKQIVLWGIESHICVLATVMDLIKAGFTIWVAADACGSRNRNNHDLALRTMTQMGAIVVPTETVLYQLMERSGTPEFKALLPLFK</sequence>
<gene>
    <name evidence="2" type="ordered locus">Amico_1352</name>
</gene>
<dbReference type="CDD" id="cd01012">
    <property type="entry name" value="YcaC_related"/>
    <property type="match status" value="1"/>
</dbReference>
<dbReference type="KEGG" id="aco:Amico_1352"/>
<dbReference type="GO" id="GO:0016787">
    <property type="term" value="F:hydrolase activity"/>
    <property type="evidence" value="ECO:0007669"/>
    <property type="project" value="UniProtKB-KW"/>
</dbReference>
<proteinExistence type="predicted"/>
<name>D5EFY7_AMICL</name>
<dbReference type="HOGENOM" id="CLU_066901_0_1_0"/>
<dbReference type="eggNOG" id="COG1335">
    <property type="taxonomic scope" value="Bacteria"/>
</dbReference>
<dbReference type="EMBL" id="CP001997">
    <property type="protein sequence ID" value="ADE57469.1"/>
    <property type="molecule type" value="Genomic_DNA"/>
</dbReference>
<dbReference type="RefSeq" id="WP_013048732.1">
    <property type="nucleotide sequence ID" value="NC_014011.1"/>
</dbReference>
<dbReference type="InterPro" id="IPR050993">
    <property type="entry name" value="Isochorismatase_domain"/>
</dbReference>
<dbReference type="PANTHER" id="PTHR14119">
    <property type="entry name" value="HYDROLASE"/>
    <property type="match status" value="1"/>
</dbReference>
<dbReference type="InterPro" id="IPR036380">
    <property type="entry name" value="Isochorismatase-like_sf"/>
</dbReference>
<protein>
    <submittedName>
        <fullName evidence="2">Isochorismatase hydrolase</fullName>
    </submittedName>
</protein>
<dbReference type="Proteomes" id="UP000002366">
    <property type="component" value="Chromosome"/>
</dbReference>
<dbReference type="InterPro" id="IPR000868">
    <property type="entry name" value="Isochorismatase-like_dom"/>
</dbReference>
<evidence type="ECO:0000313" key="2">
    <source>
        <dbReference type="EMBL" id="ADE57469.1"/>
    </source>
</evidence>
<dbReference type="OrthoDB" id="9789777at2"/>
<dbReference type="Pfam" id="PF00857">
    <property type="entry name" value="Isochorismatase"/>
    <property type="match status" value="1"/>
</dbReference>
<evidence type="ECO:0000313" key="3">
    <source>
        <dbReference type="Proteomes" id="UP000002366"/>
    </source>
</evidence>
<dbReference type="SUPFAM" id="SSF52499">
    <property type="entry name" value="Isochorismatase-like hydrolases"/>
    <property type="match status" value="1"/>
</dbReference>
<reference evidence="2 3" key="1">
    <citation type="journal article" date="2010" name="Stand. Genomic Sci.">
        <title>Complete genome sequence of Aminobacterium colombiense type strain (ALA-1).</title>
        <authorList>
            <person name="Chertkov O."/>
            <person name="Sikorski J."/>
            <person name="Brambilla E."/>
            <person name="Lapidus A."/>
            <person name="Copeland A."/>
            <person name="Glavina Del Rio T."/>
            <person name="Nolan M."/>
            <person name="Lucas S."/>
            <person name="Tice H."/>
            <person name="Cheng J.F."/>
            <person name="Han C."/>
            <person name="Detter J.C."/>
            <person name="Bruce D."/>
            <person name="Tapia R."/>
            <person name="Goodwin L."/>
            <person name="Pitluck S."/>
            <person name="Liolios K."/>
            <person name="Ivanova N."/>
            <person name="Mavromatis K."/>
            <person name="Ovchinnikova G."/>
            <person name="Pati A."/>
            <person name="Chen A."/>
            <person name="Palaniappan K."/>
            <person name="Land M."/>
            <person name="Hauser L."/>
            <person name="Chang Y.J."/>
            <person name="Jeffries C.D."/>
            <person name="Spring S."/>
            <person name="Rohde M."/>
            <person name="Goker M."/>
            <person name="Bristow J."/>
            <person name="Eisen J.A."/>
            <person name="Markowitz V."/>
            <person name="Hugenholtz P."/>
            <person name="Kyrpides N.C."/>
            <person name="Klenk H.P."/>
        </authorList>
    </citation>
    <scope>NUCLEOTIDE SEQUENCE [LARGE SCALE GENOMIC DNA]</scope>
    <source>
        <strain evidence="3">DSM 12261 / ALA-1</strain>
    </source>
</reference>
<dbReference type="PANTHER" id="PTHR14119:SF3">
    <property type="entry name" value="ISOCHORISMATASE DOMAIN-CONTAINING PROTEIN 2"/>
    <property type="match status" value="1"/>
</dbReference>
<keyword evidence="3" id="KW-1185">Reference proteome</keyword>
<keyword evidence="2" id="KW-0378">Hydrolase</keyword>
<accession>D5EFY7</accession>
<evidence type="ECO:0000259" key="1">
    <source>
        <dbReference type="Pfam" id="PF00857"/>
    </source>
</evidence>
<organism evidence="2 3">
    <name type="scientific">Aminobacterium colombiense (strain DSM 12261 / ALA-1)</name>
    <dbReference type="NCBI Taxonomy" id="572547"/>
    <lineage>
        <taxon>Bacteria</taxon>
        <taxon>Thermotogati</taxon>
        <taxon>Synergistota</taxon>
        <taxon>Synergistia</taxon>
        <taxon>Synergistales</taxon>
        <taxon>Aminobacteriaceae</taxon>
        <taxon>Aminobacterium</taxon>
    </lineage>
</organism>
<feature type="domain" description="Isochorismatase-like" evidence="1">
    <location>
        <begin position="12"/>
        <end position="160"/>
    </location>
</feature>
<dbReference type="AlphaFoldDB" id="D5EFY7"/>
<dbReference type="Gene3D" id="3.40.50.850">
    <property type="entry name" value="Isochorismatase-like"/>
    <property type="match status" value="1"/>
</dbReference>
<dbReference type="STRING" id="572547.Amico_1352"/>